<reference evidence="7 8" key="1">
    <citation type="submission" date="2017-10" db="EMBL/GenBank/DDBJ databases">
        <title>Paenichitinophaga pekingensis gen. nov., sp. nov., isolated from activated sludge.</title>
        <authorList>
            <person name="Jin D."/>
            <person name="Kong X."/>
            <person name="Deng Y."/>
            <person name="Bai Z."/>
        </authorList>
    </citation>
    <scope>NUCLEOTIDE SEQUENCE [LARGE SCALE GENOMIC DNA]</scope>
    <source>
        <strain evidence="7 8">13</strain>
    </source>
</reference>
<comment type="subcellular location">
    <subcellularLocation>
        <location evidence="1">Cell outer membrane</location>
    </subcellularLocation>
</comment>
<evidence type="ECO:0000256" key="5">
    <source>
        <dbReference type="ARBA" id="ARBA00023237"/>
    </source>
</evidence>
<protein>
    <recommendedName>
        <fullName evidence="6">RagB/SusD domain-containing protein</fullName>
    </recommendedName>
</protein>
<proteinExistence type="inferred from homology"/>
<comment type="similarity">
    <text evidence="2">Belongs to the SusD family.</text>
</comment>
<dbReference type="Gene3D" id="1.25.40.390">
    <property type="match status" value="1"/>
</dbReference>
<name>A0A291R191_9BACT</name>
<dbReference type="KEGG" id="cbae:COR50_19825"/>
<dbReference type="AlphaFoldDB" id="A0A291R191"/>
<feature type="domain" description="RagB/SusD" evidence="6">
    <location>
        <begin position="126"/>
        <end position="249"/>
    </location>
</feature>
<dbReference type="InterPro" id="IPR012944">
    <property type="entry name" value="SusD_RagB_dom"/>
</dbReference>
<dbReference type="EMBL" id="CP023777">
    <property type="protein sequence ID" value="ATL49967.1"/>
    <property type="molecule type" value="Genomic_DNA"/>
</dbReference>
<evidence type="ECO:0000313" key="8">
    <source>
        <dbReference type="Proteomes" id="UP000220133"/>
    </source>
</evidence>
<organism evidence="7 8">
    <name type="scientific">Chitinophaga caeni</name>
    <dbReference type="NCBI Taxonomy" id="2029983"/>
    <lineage>
        <taxon>Bacteria</taxon>
        <taxon>Pseudomonadati</taxon>
        <taxon>Bacteroidota</taxon>
        <taxon>Chitinophagia</taxon>
        <taxon>Chitinophagales</taxon>
        <taxon>Chitinophagaceae</taxon>
        <taxon>Chitinophaga</taxon>
    </lineage>
</organism>
<dbReference type="SUPFAM" id="SSF48452">
    <property type="entry name" value="TPR-like"/>
    <property type="match status" value="1"/>
</dbReference>
<accession>A0A291R191</accession>
<evidence type="ECO:0000256" key="3">
    <source>
        <dbReference type="ARBA" id="ARBA00022729"/>
    </source>
</evidence>
<evidence type="ECO:0000313" key="7">
    <source>
        <dbReference type="EMBL" id="ATL49967.1"/>
    </source>
</evidence>
<evidence type="ECO:0000256" key="4">
    <source>
        <dbReference type="ARBA" id="ARBA00023136"/>
    </source>
</evidence>
<dbReference type="OrthoDB" id="1094477at2"/>
<keyword evidence="3" id="KW-0732">Signal</keyword>
<keyword evidence="4" id="KW-0472">Membrane</keyword>
<evidence type="ECO:0000256" key="2">
    <source>
        <dbReference type="ARBA" id="ARBA00006275"/>
    </source>
</evidence>
<dbReference type="InterPro" id="IPR011990">
    <property type="entry name" value="TPR-like_helical_dom_sf"/>
</dbReference>
<keyword evidence="5" id="KW-0998">Cell outer membrane</keyword>
<dbReference type="Pfam" id="PF07980">
    <property type="entry name" value="SusD_RagB"/>
    <property type="match status" value="1"/>
</dbReference>
<sequence length="259" mass="30146">MDPLPIARRDYHINQPAIHILLSRVYLYMERWEDCIKEADKVFQQGGVITDMTGYTTGYWITYTNPEVEWMFGGNPQANQSTYIPSADFRGTFDPQDVRLNYGFSILPQTFTPLVTKYTQSDELSQGIRSSEALLNRAEAYVQVDELEKAMADLNQLRSHRIVGYSNESISEKNTLLQAVRDERRKEFCYEGFRWFDLRRYGMPSISHRYQHQLGEAVLHYVLKAKDPMYVLPFPNSLILRNTELEQNPSANIPERIGE</sequence>
<gene>
    <name evidence="7" type="ORF">COR50_19825</name>
</gene>
<evidence type="ECO:0000256" key="1">
    <source>
        <dbReference type="ARBA" id="ARBA00004442"/>
    </source>
</evidence>
<dbReference type="Proteomes" id="UP000220133">
    <property type="component" value="Chromosome"/>
</dbReference>
<evidence type="ECO:0000259" key="6">
    <source>
        <dbReference type="Pfam" id="PF07980"/>
    </source>
</evidence>
<keyword evidence="8" id="KW-1185">Reference proteome</keyword>
<dbReference type="GO" id="GO:0009279">
    <property type="term" value="C:cell outer membrane"/>
    <property type="evidence" value="ECO:0007669"/>
    <property type="project" value="UniProtKB-SubCell"/>
</dbReference>